<dbReference type="PANTHER" id="PTHR23517">
    <property type="entry name" value="RESISTANCE PROTEIN MDTM, PUTATIVE-RELATED-RELATED"/>
    <property type="match status" value="1"/>
</dbReference>
<feature type="domain" description="Major facilitator superfamily (MFS) profile" evidence="8">
    <location>
        <begin position="7"/>
        <end position="387"/>
    </location>
</feature>
<feature type="transmembrane region" description="Helical" evidence="7">
    <location>
        <begin position="275"/>
        <end position="298"/>
    </location>
</feature>
<feature type="transmembrane region" description="Helical" evidence="7">
    <location>
        <begin position="7"/>
        <end position="31"/>
    </location>
</feature>
<reference evidence="9" key="2">
    <citation type="submission" date="2021-08" db="EMBL/GenBank/DDBJ databases">
        <authorList>
            <person name="Tani A."/>
            <person name="Ola A."/>
            <person name="Ogura Y."/>
            <person name="Katsura K."/>
            <person name="Hayashi T."/>
        </authorList>
    </citation>
    <scope>NUCLEOTIDE SEQUENCE</scope>
    <source>
        <strain evidence="9">KCTC 52305</strain>
    </source>
</reference>
<dbReference type="PROSITE" id="PS50850">
    <property type="entry name" value="MFS"/>
    <property type="match status" value="1"/>
</dbReference>
<feature type="transmembrane region" description="Helical" evidence="7">
    <location>
        <begin position="165"/>
        <end position="182"/>
    </location>
</feature>
<feature type="transmembrane region" description="Helical" evidence="7">
    <location>
        <begin position="102"/>
        <end position="123"/>
    </location>
</feature>
<evidence type="ECO:0000256" key="1">
    <source>
        <dbReference type="ARBA" id="ARBA00004651"/>
    </source>
</evidence>
<keyword evidence="2" id="KW-0813">Transport</keyword>
<dbReference type="InterPro" id="IPR011701">
    <property type="entry name" value="MFS"/>
</dbReference>
<evidence type="ECO:0000313" key="10">
    <source>
        <dbReference type="Proteomes" id="UP001055167"/>
    </source>
</evidence>
<keyword evidence="10" id="KW-1185">Reference proteome</keyword>
<keyword evidence="4 7" id="KW-0812">Transmembrane</keyword>
<evidence type="ECO:0000259" key="8">
    <source>
        <dbReference type="PROSITE" id="PS50850"/>
    </source>
</evidence>
<comment type="caution">
    <text evidence="9">The sequence shown here is derived from an EMBL/GenBank/DDBJ whole genome shotgun (WGS) entry which is preliminary data.</text>
</comment>
<feature type="transmembrane region" description="Helical" evidence="7">
    <location>
        <begin position="75"/>
        <end position="96"/>
    </location>
</feature>
<feature type="transmembrane region" description="Helical" evidence="7">
    <location>
        <begin position="361"/>
        <end position="382"/>
    </location>
</feature>
<feature type="transmembrane region" description="Helical" evidence="7">
    <location>
        <begin position="203"/>
        <end position="229"/>
    </location>
</feature>
<evidence type="ECO:0000256" key="7">
    <source>
        <dbReference type="SAM" id="Phobius"/>
    </source>
</evidence>
<evidence type="ECO:0000256" key="5">
    <source>
        <dbReference type="ARBA" id="ARBA00022989"/>
    </source>
</evidence>
<dbReference type="EMBL" id="BPQH01000022">
    <property type="protein sequence ID" value="GJD52808.1"/>
    <property type="molecule type" value="Genomic_DNA"/>
</dbReference>
<dbReference type="InterPro" id="IPR036259">
    <property type="entry name" value="MFS_trans_sf"/>
</dbReference>
<name>A0ABQ4R530_9HYPH</name>
<protein>
    <recommendedName>
        <fullName evidence="8">Major facilitator superfamily (MFS) profile domain-containing protein</fullName>
    </recommendedName>
</protein>
<dbReference type="SUPFAM" id="SSF103473">
    <property type="entry name" value="MFS general substrate transporter"/>
    <property type="match status" value="1"/>
</dbReference>
<organism evidence="9 10">
    <name type="scientific">Methylobacterium crusticola</name>
    <dbReference type="NCBI Taxonomy" id="1697972"/>
    <lineage>
        <taxon>Bacteria</taxon>
        <taxon>Pseudomonadati</taxon>
        <taxon>Pseudomonadota</taxon>
        <taxon>Alphaproteobacteria</taxon>
        <taxon>Hyphomicrobiales</taxon>
        <taxon>Methylobacteriaceae</taxon>
        <taxon>Methylobacterium</taxon>
    </lineage>
</organism>
<accession>A0ABQ4R530</accession>
<sequence length="402" mass="41657">MSPNARVIAYINAAHSLCHYCLLILPTAVLAMAVEGGAFGRDYGPILALATGMFVLYGLLSLPQGWLAARFGRRAMIATYFFGTGAALVASGAAPTPLTLELALAAAGAFAAIYHPIGTAMLVEAAEDRPGRALGTNGVCGNFGVALAPVATAALAAWFGWQAAFVVPGLVFLGLGAAWLRLPAAHGAGLRAARPFAPIPRALVRRAVIVLLLLAAVSGLVFNAFTLLIPKLMQERLGGQALPLIGAAAFAATLCGALAQFTVGRLIDRTTLKRLFLPLSLVLVPALAALAVVSGWMVVPTAGLVSAALFGQVTLNETMTARYISPALRTRMYSVRFFVGFLGSAAAAPVVGLLHERTGSLATPTLVLAAFSVVTLGCALLFPDRREELDPELWGADMVAAE</sequence>
<keyword evidence="6 7" id="KW-0472">Membrane</keyword>
<evidence type="ECO:0000256" key="4">
    <source>
        <dbReference type="ARBA" id="ARBA00022692"/>
    </source>
</evidence>
<keyword evidence="3" id="KW-1003">Cell membrane</keyword>
<dbReference type="Proteomes" id="UP001055167">
    <property type="component" value="Unassembled WGS sequence"/>
</dbReference>
<reference evidence="9" key="1">
    <citation type="journal article" date="2021" name="Front. Microbiol.">
        <title>Comprehensive Comparative Genomics and Phenotyping of Methylobacterium Species.</title>
        <authorList>
            <person name="Alessa O."/>
            <person name="Ogura Y."/>
            <person name="Fujitani Y."/>
            <person name="Takami H."/>
            <person name="Hayashi T."/>
            <person name="Sahin N."/>
            <person name="Tani A."/>
        </authorList>
    </citation>
    <scope>NUCLEOTIDE SEQUENCE</scope>
    <source>
        <strain evidence="9">KCTC 52305</strain>
    </source>
</reference>
<feature type="transmembrane region" description="Helical" evidence="7">
    <location>
        <begin position="241"/>
        <end position="263"/>
    </location>
</feature>
<dbReference type="Gene3D" id="1.20.1250.20">
    <property type="entry name" value="MFS general substrate transporter like domains"/>
    <property type="match status" value="2"/>
</dbReference>
<proteinExistence type="predicted"/>
<dbReference type="InterPro" id="IPR050171">
    <property type="entry name" value="MFS_Transporters"/>
</dbReference>
<dbReference type="Pfam" id="PF07690">
    <property type="entry name" value="MFS_1"/>
    <property type="match status" value="1"/>
</dbReference>
<evidence type="ECO:0000313" key="9">
    <source>
        <dbReference type="EMBL" id="GJD52808.1"/>
    </source>
</evidence>
<dbReference type="InterPro" id="IPR020846">
    <property type="entry name" value="MFS_dom"/>
</dbReference>
<feature type="transmembrane region" description="Helical" evidence="7">
    <location>
        <begin position="135"/>
        <end position="159"/>
    </location>
</feature>
<dbReference type="PANTHER" id="PTHR23517:SF2">
    <property type="entry name" value="MULTIDRUG RESISTANCE PROTEIN MDTH"/>
    <property type="match status" value="1"/>
</dbReference>
<comment type="subcellular location">
    <subcellularLocation>
        <location evidence="1">Cell membrane</location>
        <topology evidence="1">Multi-pass membrane protein</topology>
    </subcellularLocation>
</comment>
<evidence type="ECO:0000256" key="2">
    <source>
        <dbReference type="ARBA" id="ARBA00022448"/>
    </source>
</evidence>
<feature type="transmembrane region" description="Helical" evidence="7">
    <location>
        <begin position="337"/>
        <end position="355"/>
    </location>
</feature>
<gene>
    <name evidence="9" type="ORF">OPKNFCMD_5575</name>
</gene>
<evidence type="ECO:0000256" key="6">
    <source>
        <dbReference type="ARBA" id="ARBA00023136"/>
    </source>
</evidence>
<keyword evidence="5 7" id="KW-1133">Transmembrane helix</keyword>
<feature type="transmembrane region" description="Helical" evidence="7">
    <location>
        <begin position="43"/>
        <end position="63"/>
    </location>
</feature>
<dbReference type="RefSeq" id="WP_128565816.1">
    <property type="nucleotide sequence ID" value="NZ_BPQH01000022.1"/>
</dbReference>
<evidence type="ECO:0000256" key="3">
    <source>
        <dbReference type="ARBA" id="ARBA00022475"/>
    </source>
</evidence>